<dbReference type="Gene3D" id="1.10.10.60">
    <property type="entry name" value="Homeodomain-like"/>
    <property type="match status" value="2"/>
</dbReference>
<evidence type="ECO:0000259" key="8">
    <source>
        <dbReference type="PROSITE" id="PS01124"/>
    </source>
</evidence>
<dbReference type="PANTHER" id="PTHR43547:SF2">
    <property type="entry name" value="HYBRID SIGNAL TRANSDUCTION HISTIDINE KINASE C"/>
    <property type="match status" value="1"/>
</dbReference>
<dbReference type="SUPFAM" id="SSF52172">
    <property type="entry name" value="CheY-like"/>
    <property type="match status" value="1"/>
</dbReference>
<dbReference type="Pfam" id="PF00072">
    <property type="entry name" value="Response_reg"/>
    <property type="match status" value="1"/>
</dbReference>
<dbReference type="Gene3D" id="3.40.50.2300">
    <property type="match status" value="1"/>
</dbReference>
<dbReference type="InterPro" id="IPR005467">
    <property type="entry name" value="His_kinase_dom"/>
</dbReference>
<dbReference type="CDD" id="cd00082">
    <property type="entry name" value="HisKA"/>
    <property type="match status" value="1"/>
</dbReference>
<dbReference type="Gene3D" id="2.130.10.10">
    <property type="entry name" value="YVTN repeat-like/Quinoprotein amine dehydrogenase"/>
    <property type="match status" value="2"/>
</dbReference>
<dbReference type="InterPro" id="IPR011123">
    <property type="entry name" value="Y_Y_Y"/>
</dbReference>
<dbReference type="Gene3D" id="2.60.40.10">
    <property type="entry name" value="Immunoglobulins"/>
    <property type="match status" value="1"/>
</dbReference>
<dbReference type="InterPro" id="IPR001789">
    <property type="entry name" value="Sig_transdc_resp-reg_receiver"/>
</dbReference>
<dbReference type="Pfam" id="PF02518">
    <property type="entry name" value="HATPase_c"/>
    <property type="match status" value="1"/>
</dbReference>
<dbReference type="RefSeq" id="WP_153125811.1">
    <property type="nucleotide sequence ID" value="NZ_VZCB01000099.1"/>
</dbReference>
<dbReference type="InterPro" id="IPR036097">
    <property type="entry name" value="HisK_dim/P_sf"/>
</dbReference>
<dbReference type="SMART" id="SM00342">
    <property type="entry name" value="HTH_ARAC"/>
    <property type="match status" value="1"/>
</dbReference>
<evidence type="ECO:0000256" key="1">
    <source>
        <dbReference type="ARBA" id="ARBA00000085"/>
    </source>
</evidence>
<dbReference type="FunFam" id="1.10.287.130:FF:000034">
    <property type="entry name" value="Two-component system sensor histidine kinase/response regulator"/>
    <property type="match status" value="1"/>
</dbReference>
<dbReference type="PROSITE" id="PS50109">
    <property type="entry name" value="HIS_KIN"/>
    <property type="match status" value="1"/>
</dbReference>
<dbReference type="InterPro" id="IPR015943">
    <property type="entry name" value="WD40/YVTN_repeat-like_dom_sf"/>
</dbReference>
<keyword evidence="4" id="KW-0805">Transcription regulation</keyword>
<dbReference type="Pfam" id="PF07494">
    <property type="entry name" value="Reg_prop"/>
    <property type="match status" value="7"/>
</dbReference>
<accession>A0A6G1U3Z0</accession>
<dbReference type="SUPFAM" id="SSF55874">
    <property type="entry name" value="ATPase domain of HSP90 chaperone/DNA topoisomerase II/histidine kinase"/>
    <property type="match status" value="1"/>
</dbReference>
<dbReference type="InterPro" id="IPR009057">
    <property type="entry name" value="Homeodomain-like_sf"/>
</dbReference>
<dbReference type="Pfam" id="PF12833">
    <property type="entry name" value="HTH_18"/>
    <property type="match status" value="1"/>
</dbReference>
<dbReference type="InterPro" id="IPR036890">
    <property type="entry name" value="HATPase_C_sf"/>
</dbReference>
<dbReference type="PROSITE" id="PS01124">
    <property type="entry name" value="HTH_ARAC_FAMILY_2"/>
    <property type="match status" value="1"/>
</dbReference>
<dbReference type="InterPro" id="IPR003661">
    <property type="entry name" value="HisK_dim/P_dom"/>
</dbReference>
<dbReference type="SUPFAM" id="SSF63829">
    <property type="entry name" value="Calcium-dependent phosphotriesterase"/>
    <property type="match status" value="2"/>
</dbReference>
<gene>
    <name evidence="11" type="ORF">F7D73_14445</name>
</gene>
<dbReference type="PANTHER" id="PTHR43547">
    <property type="entry name" value="TWO-COMPONENT HISTIDINE KINASE"/>
    <property type="match status" value="1"/>
</dbReference>
<evidence type="ECO:0000259" key="10">
    <source>
        <dbReference type="PROSITE" id="PS50110"/>
    </source>
</evidence>
<comment type="catalytic activity">
    <reaction evidence="1">
        <text>ATP + protein L-histidine = ADP + protein N-phospho-L-histidine.</text>
        <dbReference type="EC" id="2.7.13.3"/>
    </reaction>
</comment>
<feature type="modified residue" description="4-aspartylphosphate" evidence="7">
    <location>
        <position position="1133"/>
    </location>
</feature>
<keyword evidence="5" id="KW-0238">DNA-binding</keyword>
<dbReference type="GO" id="GO:0003700">
    <property type="term" value="F:DNA-binding transcription factor activity"/>
    <property type="evidence" value="ECO:0007669"/>
    <property type="project" value="InterPro"/>
</dbReference>
<dbReference type="EC" id="2.7.13.3" evidence="2"/>
<feature type="domain" description="HTH araC/xylS-type" evidence="8">
    <location>
        <begin position="1252"/>
        <end position="1351"/>
    </location>
</feature>
<dbReference type="SUPFAM" id="SSF46689">
    <property type="entry name" value="Homeodomain-like"/>
    <property type="match status" value="1"/>
</dbReference>
<dbReference type="CDD" id="cd17574">
    <property type="entry name" value="REC_OmpR"/>
    <property type="match status" value="1"/>
</dbReference>
<dbReference type="Pfam" id="PF00512">
    <property type="entry name" value="HisKA"/>
    <property type="match status" value="1"/>
</dbReference>
<keyword evidence="3 7" id="KW-0597">Phosphoprotein</keyword>
<dbReference type="InterPro" id="IPR011110">
    <property type="entry name" value="Reg_prop"/>
</dbReference>
<dbReference type="Proteomes" id="UP000480425">
    <property type="component" value="Unassembled WGS sequence"/>
</dbReference>
<evidence type="ECO:0000256" key="6">
    <source>
        <dbReference type="ARBA" id="ARBA00023163"/>
    </source>
</evidence>
<dbReference type="GO" id="GO:0000155">
    <property type="term" value="F:phosphorelay sensor kinase activity"/>
    <property type="evidence" value="ECO:0007669"/>
    <property type="project" value="InterPro"/>
</dbReference>
<evidence type="ECO:0000256" key="3">
    <source>
        <dbReference type="ARBA" id="ARBA00022553"/>
    </source>
</evidence>
<dbReference type="SUPFAM" id="SSF47384">
    <property type="entry name" value="Homodimeric domain of signal transducing histidine kinase"/>
    <property type="match status" value="1"/>
</dbReference>
<dbReference type="InterPro" id="IPR003594">
    <property type="entry name" value="HATPase_dom"/>
</dbReference>
<evidence type="ECO:0000256" key="2">
    <source>
        <dbReference type="ARBA" id="ARBA00012438"/>
    </source>
</evidence>
<sequence>MKRLTFLLWLLIEVFTLSTAKEGYSFLNIGLREGLSNEFVNDMVMDEQGFLWVATESGLNRIAGNKCTIFKTSNSNIGEDSFINLCYDKGSNSVWMQFKNGKIDVFDCKTQTFKHFSEQKEMLQKSVSAIHGSSDGGIWIAFYSGDIQHYNANTQKFTTFPKRLFPNIKNGIRCIMDDGNDHLYIGLRMDGMYVYNLRTKKTKFYSHNPKDEQSLPGNNVRSICIDHMKNIWVGTNLGLALFDETSSRFRTFKPQEQNPNSPAGDNIHQIMEMDNHTLWIASDLGGISILDLNRYQHPYTEKLSFQRITKENSGLSSNNTRRIIQDSFGNVWIGNFSSGIDFIPQSTSDFHTLGDLQQPLTNTFGIFCDRQGYLWIGQDDFICQYKNGQVTHRWDFSQYLFNTSAMVYNFTEDHQGNIWFGTNDNGALKFNPHTQQFTHYLRIQGLDVHAIYEDKKGTIWIGSEDGLYTIQNGIEHKENEMNKVMGMTNSVIYSIQEDSYGQMWIGNLVKGVFVFNKHKKLIAHLDDQNGLKSNSVNQIFIDSNNGVWIGTYKGLAYIENSLKPKSVKLYDERQGLKDTHIRAICADKLGNIWVSMFSGIACLDLHKQRFYNYDFQSGITMGNFEEASAAMTPDGTIYFASPSGVCYFNPQLLSEQKTVSQVEIIGCERVGRLSDQFLHRLISPNEEGVIRLKYDDNTFKISFTAKDFSQEGKVEYSYMMKGLDDQWYETEGDKDVTFRNLKPRKYTFIIRAKLKNQDWDEASSAELKVVVTPPFWLTWWAKLGYILLALVIIIYLLRSYQKELLLRNSLAQTQWESQQKQQVNEERLRFFTNITHELRTPLTLILGPLEDLMEDKEIAERVHHKIGCIHASAERLLNLINDILEFRKTQTQNRKLTVAKENLGALVSEIGVRFKDLNQNSRLNIRLNIQTGVPELYFDSEVINTVINNLMSNAIKYTPEGSITLSLTMPENNTVAIAVEDTGYGIDKDALPHICDRYYQENGNHQASGTGIGLALVKSLATLHQAELTVESEKGRGSKFTFSLKADRTYPEALHKDDNQDLATAENAEENETTSKEPTEDIRPLLLIVEDNADIRLYIEESLHEDYRIIQACNGREGMEQAFSKVPDIIVSDIMMPEMDGIKMTHILKEDIRTSHIPIILLTAKTSINDQEEGYDSGADSYLTKPFSAKLLHSRIRNILSGRRRLADYIVQKNISQFETSADEQQTSQKATEEKEDAMTCQISNLDKKFLEKLNKLIENHISTDDLDMAFMTDKMAMSHSTFYRKVKALTGMSANEYIKKAKLRHSMTLLKKGEYSIAEVAILAGFNNLGNFRESFKREFGKSPSEILKGK</sequence>
<dbReference type="GO" id="GO:0043565">
    <property type="term" value="F:sequence-specific DNA binding"/>
    <property type="evidence" value="ECO:0007669"/>
    <property type="project" value="InterPro"/>
</dbReference>
<dbReference type="InterPro" id="IPR011006">
    <property type="entry name" value="CheY-like_superfamily"/>
</dbReference>
<evidence type="ECO:0000256" key="5">
    <source>
        <dbReference type="ARBA" id="ARBA00023125"/>
    </source>
</evidence>
<dbReference type="SMART" id="SM00388">
    <property type="entry name" value="HisKA"/>
    <property type="match status" value="1"/>
</dbReference>
<organism evidence="11 12">
    <name type="scientific">Segatella copri</name>
    <dbReference type="NCBI Taxonomy" id="165179"/>
    <lineage>
        <taxon>Bacteria</taxon>
        <taxon>Pseudomonadati</taxon>
        <taxon>Bacteroidota</taxon>
        <taxon>Bacteroidia</taxon>
        <taxon>Bacteroidales</taxon>
        <taxon>Prevotellaceae</taxon>
        <taxon>Segatella</taxon>
    </lineage>
</organism>
<protein>
    <recommendedName>
        <fullName evidence="2">histidine kinase</fullName>
        <ecNumber evidence="2">2.7.13.3</ecNumber>
    </recommendedName>
</protein>
<dbReference type="Gene3D" id="1.10.287.130">
    <property type="match status" value="1"/>
</dbReference>
<dbReference type="EMBL" id="VZCB01000099">
    <property type="protein sequence ID" value="MQN82117.1"/>
    <property type="molecule type" value="Genomic_DNA"/>
</dbReference>
<evidence type="ECO:0000313" key="11">
    <source>
        <dbReference type="EMBL" id="MQN82117.1"/>
    </source>
</evidence>
<evidence type="ECO:0000256" key="4">
    <source>
        <dbReference type="ARBA" id="ARBA00023015"/>
    </source>
</evidence>
<evidence type="ECO:0000256" key="7">
    <source>
        <dbReference type="PROSITE-ProRule" id="PRU00169"/>
    </source>
</evidence>
<reference evidence="11 12" key="1">
    <citation type="submission" date="2019-09" db="EMBL/GenBank/DDBJ databases">
        <title>Distinct polysaccharide growth profiles of human intestinal Prevotella copri isolates.</title>
        <authorList>
            <person name="Fehlner-Peach H."/>
            <person name="Magnabosco C."/>
            <person name="Raghavan V."/>
            <person name="Scher J.U."/>
            <person name="Tett A."/>
            <person name="Cox L.M."/>
            <person name="Gottsegen C."/>
            <person name="Watters A."/>
            <person name="Wiltshire- Gordon J.D."/>
            <person name="Segata N."/>
            <person name="Bonneau R."/>
            <person name="Littman D.R."/>
        </authorList>
    </citation>
    <scope>NUCLEOTIDE SEQUENCE [LARGE SCALE GENOMIC DNA]</scope>
    <source>
        <strain evidence="12">iA622</strain>
    </source>
</reference>
<comment type="caution">
    <text evidence="11">The sequence shown here is derived from an EMBL/GenBank/DDBJ whole genome shotgun (WGS) entry which is preliminary data.</text>
</comment>
<evidence type="ECO:0000259" key="9">
    <source>
        <dbReference type="PROSITE" id="PS50109"/>
    </source>
</evidence>
<dbReference type="SMART" id="SM00387">
    <property type="entry name" value="HATPase_c"/>
    <property type="match status" value="1"/>
</dbReference>
<keyword evidence="6" id="KW-0804">Transcription</keyword>
<dbReference type="PROSITE" id="PS50110">
    <property type="entry name" value="RESPONSE_REGULATORY"/>
    <property type="match status" value="1"/>
</dbReference>
<dbReference type="Pfam" id="PF07495">
    <property type="entry name" value="Y_Y_Y"/>
    <property type="match status" value="1"/>
</dbReference>
<dbReference type="Gene3D" id="3.30.565.10">
    <property type="entry name" value="Histidine kinase-like ATPase, C-terminal domain"/>
    <property type="match status" value="1"/>
</dbReference>
<dbReference type="SMART" id="SM00448">
    <property type="entry name" value="REC"/>
    <property type="match status" value="1"/>
</dbReference>
<dbReference type="InterPro" id="IPR018060">
    <property type="entry name" value="HTH_AraC"/>
</dbReference>
<dbReference type="InterPro" id="IPR018062">
    <property type="entry name" value="HTH_AraC-typ_CS"/>
</dbReference>
<proteinExistence type="predicted"/>
<dbReference type="PRINTS" id="PR00344">
    <property type="entry name" value="BCTRLSENSOR"/>
</dbReference>
<dbReference type="InterPro" id="IPR013783">
    <property type="entry name" value="Ig-like_fold"/>
</dbReference>
<evidence type="ECO:0000313" key="12">
    <source>
        <dbReference type="Proteomes" id="UP000480425"/>
    </source>
</evidence>
<feature type="domain" description="Response regulatory" evidence="10">
    <location>
        <begin position="1085"/>
        <end position="1200"/>
    </location>
</feature>
<dbReference type="InterPro" id="IPR004358">
    <property type="entry name" value="Sig_transdc_His_kin-like_C"/>
</dbReference>
<name>A0A6G1U3Z0_9BACT</name>
<dbReference type="PROSITE" id="PS00041">
    <property type="entry name" value="HTH_ARAC_FAMILY_1"/>
    <property type="match status" value="1"/>
</dbReference>
<dbReference type="OrthoDB" id="1116352at2"/>
<feature type="domain" description="Histidine kinase" evidence="9">
    <location>
        <begin position="833"/>
        <end position="1048"/>
    </location>
</feature>